<evidence type="ECO:0000256" key="2">
    <source>
        <dbReference type="SAM" id="Coils"/>
    </source>
</evidence>
<dbReference type="InterPro" id="IPR049712">
    <property type="entry name" value="Poly_export"/>
</dbReference>
<dbReference type="InterPro" id="IPR003715">
    <property type="entry name" value="Poly_export_N"/>
</dbReference>
<accession>A0A922T920</accession>
<gene>
    <name evidence="6" type="ORF">GV68_06280</name>
</gene>
<dbReference type="Pfam" id="PF10531">
    <property type="entry name" value="SLBB"/>
    <property type="match status" value="1"/>
</dbReference>
<dbReference type="AlphaFoldDB" id="A0A922T920"/>
<reference evidence="6 7" key="1">
    <citation type="submission" date="2014-06" db="EMBL/GenBank/DDBJ databases">
        <title>Rhizobium pelagicum/R2-400B4.</title>
        <authorList>
            <person name="Kimes N.E."/>
            <person name="Lopez-Perez M."/>
        </authorList>
    </citation>
    <scope>NUCLEOTIDE SEQUENCE [LARGE SCALE GENOMIC DNA]</scope>
    <source>
        <strain evidence="6 7">R2-400B4</strain>
    </source>
</reference>
<evidence type="ECO:0000259" key="3">
    <source>
        <dbReference type="Pfam" id="PF02563"/>
    </source>
</evidence>
<keyword evidence="2" id="KW-0175">Coiled coil</keyword>
<protein>
    <recommendedName>
        <fullName evidence="8">Exopolysaccharide biosynthesis protein</fullName>
    </recommendedName>
</protein>
<feature type="coiled-coil region" evidence="2">
    <location>
        <begin position="182"/>
        <end position="269"/>
    </location>
</feature>
<dbReference type="Proteomes" id="UP000052167">
    <property type="component" value="Unassembled WGS sequence"/>
</dbReference>
<dbReference type="InterPro" id="IPR019554">
    <property type="entry name" value="Soluble_ligand-bd"/>
</dbReference>
<dbReference type="EMBL" id="JOKJ01000015">
    <property type="protein sequence ID" value="KEQ06660.1"/>
    <property type="molecule type" value="Genomic_DNA"/>
</dbReference>
<sequence length="398" mass="43259">MAQSPYTLQPGDTVQVWMAQTEDLRGDGVVAPDGGISFPLAGHLRAEGLTLLELEAALRDRLQPYFKDIDLTLMLRPGREPIIYVVGEVTTPGAYPYRSHMTVLHALTVAGGLYRAAVLPADQDRSVIVGRQVSNGAQRMRELAAREARLMAELEGRHTLSAPGTTADDPLMAQEQMLLDARSRSVAMLEQAQQQADVLNQQSRAALEEQVQAVTRRIELARDRLRSVSRLVEKGGAESSQKNAHEADIAELEGQISRLSAEMVVLERAEIADAARYDAARQERQTQLLSELQAVRREQAETAARLSDSRRIMSIYGASAAAAQEQEQLPIAYTIVRSRNGEALEIEAAETSALQPNDLVRVSYSAQTGQIGAAVDENQGPSAAALASASVATQEQDR</sequence>
<dbReference type="Pfam" id="PF25994">
    <property type="entry name" value="HH_AprE"/>
    <property type="match status" value="1"/>
</dbReference>
<evidence type="ECO:0000256" key="1">
    <source>
        <dbReference type="ARBA" id="ARBA00022729"/>
    </source>
</evidence>
<dbReference type="Pfam" id="PF02563">
    <property type="entry name" value="Poly_export"/>
    <property type="match status" value="1"/>
</dbReference>
<dbReference type="PANTHER" id="PTHR33619:SF3">
    <property type="entry name" value="POLYSACCHARIDE EXPORT PROTEIN GFCE-RELATED"/>
    <property type="match status" value="1"/>
</dbReference>
<organism evidence="6 7">
    <name type="scientific">Pseudorhizobium pelagicum</name>
    <dbReference type="NCBI Taxonomy" id="1509405"/>
    <lineage>
        <taxon>Bacteria</taxon>
        <taxon>Pseudomonadati</taxon>
        <taxon>Pseudomonadota</taxon>
        <taxon>Alphaproteobacteria</taxon>
        <taxon>Hyphomicrobiales</taxon>
        <taxon>Rhizobiaceae</taxon>
        <taxon>Rhizobium/Agrobacterium group</taxon>
        <taxon>Pseudorhizobium</taxon>
    </lineage>
</organism>
<evidence type="ECO:0008006" key="8">
    <source>
        <dbReference type="Google" id="ProtNLM"/>
    </source>
</evidence>
<dbReference type="GO" id="GO:0015159">
    <property type="term" value="F:polysaccharide transmembrane transporter activity"/>
    <property type="evidence" value="ECO:0007669"/>
    <property type="project" value="InterPro"/>
</dbReference>
<feature type="domain" description="Soluble ligand binding" evidence="4">
    <location>
        <begin position="82"/>
        <end position="117"/>
    </location>
</feature>
<keyword evidence="1" id="KW-0732">Signal</keyword>
<feature type="domain" description="Polysaccharide export protein N-terminal" evidence="3">
    <location>
        <begin position="3"/>
        <end position="74"/>
    </location>
</feature>
<dbReference type="InterPro" id="IPR058781">
    <property type="entry name" value="HH_AprE-like"/>
</dbReference>
<keyword evidence="7" id="KW-1185">Reference proteome</keyword>
<evidence type="ECO:0000313" key="7">
    <source>
        <dbReference type="Proteomes" id="UP000052167"/>
    </source>
</evidence>
<proteinExistence type="predicted"/>
<dbReference type="Gene3D" id="3.30.1950.10">
    <property type="entry name" value="wza like domain"/>
    <property type="match status" value="1"/>
</dbReference>
<dbReference type="Gene3D" id="3.10.560.10">
    <property type="entry name" value="Outer membrane lipoprotein wza domain like"/>
    <property type="match status" value="1"/>
</dbReference>
<comment type="caution">
    <text evidence="6">The sequence shown here is derived from an EMBL/GenBank/DDBJ whole genome shotgun (WGS) entry which is preliminary data.</text>
</comment>
<feature type="domain" description="AprE-like long alpha-helical hairpin" evidence="5">
    <location>
        <begin position="134"/>
        <end position="310"/>
    </location>
</feature>
<evidence type="ECO:0000259" key="4">
    <source>
        <dbReference type="Pfam" id="PF10531"/>
    </source>
</evidence>
<name>A0A922T920_9HYPH</name>
<dbReference type="PANTHER" id="PTHR33619">
    <property type="entry name" value="POLYSACCHARIDE EXPORT PROTEIN GFCE-RELATED"/>
    <property type="match status" value="1"/>
</dbReference>
<evidence type="ECO:0000313" key="6">
    <source>
        <dbReference type="EMBL" id="KEQ06660.1"/>
    </source>
</evidence>
<evidence type="ECO:0000259" key="5">
    <source>
        <dbReference type="Pfam" id="PF25994"/>
    </source>
</evidence>